<comment type="caution">
    <text evidence="11">The sequence shown here is derived from an EMBL/GenBank/DDBJ whole genome shotgun (WGS) entry which is preliminary data.</text>
</comment>
<evidence type="ECO:0000256" key="8">
    <source>
        <dbReference type="ARBA" id="ARBA00023329"/>
    </source>
</evidence>
<feature type="region of interest" description="Disordered" evidence="9">
    <location>
        <begin position="166"/>
        <end position="186"/>
    </location>
</feature>
<organism evidence="11 12">
    <name type="scientific">Linum tenue</name>
    <dbReference type="NCBI Taxonomy" id="586396"/>
    <lineage>
        <taxon>Eukaryota</taxon>
        <taxon>Viridiplantae</taxon>
        <taxon>Streptophyta</taxon>
        <taxon>Embryophyta</taxon>
        <taxon>Tracheophyta</taxon>
        <taxon>Spermatophyta</taxon>
        <taxon>Magnoliopsida</taxon>
        <taxon>eudicotyledons</taxon>
        <taxon>Gunneridae</taxon>
        <taxon>Pentapetalae</taxon>
        <taxon>rosids</taxon>
        <taxon>fabids</taxon>
        <taxon>Malpighiales</taxon>
        <taxon>Linaceae</taxon>
        <taxon>Linum</taxon>
    </lineage>
</organism>
<gene>
    <name evidence="11" type="ORF">LITE_LOCUS46627</name>
</gene>
<dbReference type="EMBL" id="CAMGYJ010000010">
    <property type="protein sequence ID" value="CAI0552872.1"/>
    <property type="molecule type" value="Genomic_DNA"/>
</dbReference>
<dbReference type="Gene3D" id="1.25.40.90">
    <property type="match status" value="1"/>
</dbReference>
<dbReference type="InterPro" id="IPR013809">
    <property type="entry name" value="ENTH"/>
</dbReference>
<evidence type="ECO:0000256" key="7">
    <source>
        <dbReference type="ARBA" id="ARBA00023176"/>
    </source>
</evidence>
<feature type="domain" description="ENTH" evidence="10">
    <location>
        <begin position="26"/>
        <end position="157"/>
    </location>
</feature>
<evidence type="ECO:0000256" key="1">
    <source>
        <dbReference type="ARBA" id="ARBA00004132"/>
    </source>
</evidence>
<evidence type="ECO:0000313" key="11">
    <source>
        <dbReference type="EMBL" id="CAI0552872.1"/>
    </source>
</evidence>
<dbReference type="AlphaFoldDB" id="A0AAV0R5B7"/>
<evidence type="ECO:0000259" key="10">
    <source>
        <dbReference type="PROSITE" id="PS50942"/>
    </source>
</evidence>
<evidence type="ECO:0000313" key="12">
    <source>
        <dbReference type="Proteomes" id="UP001154282"/>
    </source>
</evidence>
<dbReference type="GO" id="GO:0006900">
    <property type="term" value="P:vesicle budding from membrane"/>
    <property type="evidence" value="ECO:0007669"/>
    <property type="project" value="TreeGrafter"/>
</dbReference>
<dbReference type="PANTHER" id="PTHR22951">
    <property type="entry name" value="CLATHRIN ASSEMBLY PROTEIN"/>
    <property type="match status" value="1"/>
</dbReference>
<dbReference type="GO" id="GO:0032050">
    <property type="term" value="F:clathrin heavy chain binding"/>
    <property type="evidence" value="ECO:0007669"/>
    <property type="project" value="TreeGrafter"/>
</dbReference>
<evidence type="ECO:0000256" key="9">
    <source>
        <dbReference type="SAM" id="MobiDB-lite"/>
    </source>
</evidence>
<dbReference type="Pfam" id="PF07651">
    <property type="entry name" value="ANTH"/>
    <property type="match status" value="1"/>
</dbReference>
<dbReference type="GO" id="GO:0005905">
    <property type="term" value="C:clathrin-coated pit"/>
    <property type="evidence" value="ECO:0007669"/>
    <property type="project" value="UniProtKB-SubCell"/>
</dbReference>
<keyword evidence="8" id="KW-0968">Cytoplasmic vesicle</keyword>
<dbReference type="InterPro" id="IPR011417">
    <property type="entry name" value="ANTH_dom"/>
</dbReference>
<dbReference type="SUPFAM" id="SSF48464">
    <property type="entry name" value="ENTH/VHS domain"/>
    <property type="match status" value="1"/>
</dbReference>
<comment type="subcellular location">
    <subcellularLocation>
        <location evidence="1">Cytoplasmic vesicle</location>
        <location evidence="1">Clathrin-coated vesicle</location>
    </subcellularLocation>
    <subcellularLocation>
        <location evidence="2">Golgi apparatus</location>
    </subcellularLocation>
    <subcellularLocation>
        <location evidence="3">Membrane</location>
        <location evidence="3">Clathrin-coated pit</location>
    </subcellularLocation>
</comment>
<evidence type="ECO:0000256" key="4">
    <source>
        <dbReference type="ARBA" id="ARBA00022583"/>
    </source>
</evidence>
<dbReference type="GO" id="GO:0072583">
    <property type="term" value="P:clathrin-dependent endocytosis"/>
    <property type="evidence" value="ECO:0007669"/>
    <property type="project" value="InterPro"/>
</dbReference>
<reference evidence="11" key="1">
    <citation type="submission" date="2022-08" db="EMBL/GenBank/DDBJ databases">
        <authorList>
            <person name="Gutierrez-Valencia J."/>
        </authorList>
    </citation>
    <scope>NUCLEOTIDE SEQUENCE</scope>
</reference>
<keyword evidence="5" id="KW-0333">Golgi apparatus</keyword>
<protein>
    <recommendedName>
        <fullName evidence="10">ENTH domain-containing protein</fullName>
    </recommendedName>
</protein>
<dbReference type="PANTHER" id="PTHR22951:SF19">
    <property type="entry name" value="OS08G0467300 PROTEIN"/>
    <property type="match status" value="1"/>
</dbReference>
<proteinExistence type="predicted"/>
<keyword evidence="7" id="KW-0168">Coated pit</keyword>
<sequence>MKLWRKAAGAVKDQNSILLASFLTPRSSSRDGSLEAAIIKATSHDGDSVDYRHARRVFEWIRTSPVSLKPLVWGLSVRMERTQSWVVALKGLMLMHGIFCCDTPAVHRIGRLPFDLSNFADGHSNPTKVWGYNTFVRAYFTFLDRRSSLLYPTCSTNHKCRRMLSSKRTAAMTTPPPAANDEDNHDDHDVVTITKLELWQEIQKLQKWQKLLDLLLQIKPLADNMKRDALIMEAMDCVIAEIFDLYGNICSGVSRVLMEVHSAGKAESTMALRVLQKARVQGKNMVLYFEFCRAFGVFSAMEVPKVTPIPEEDIKVKYWFRFFALNRNRIDKLEEMVAKKGGDYYKATSDAGAGFPLHEKSYKAAMEDDDGEVTKKKMMNVSITASGRLQTVITDEWEVFDDDNDQDSVGNYGDLLSLCDVGSSPPTNPFEMPDDQLMDLLSTLPTPTHEQYQLCVYKQDELPDLISF</sequence>
<dbReference type="Proteomes" id="UP001154282">
    <property type="component" value="Unassembled WGS sequence"/>
</dbReference>
<dbReference type="GO" id="GO:0000149">
    <property type="term" value="F:SNARE binding"/>
    <property type="evidence" value="ECO:0007669"/>
    <property type="project" value="TreeGrafter"/>
</dbReference>
<keyword evidence="6" id="KW-0472">Membrane</keyword>
<keyword evidence="4" id="KW-0254">Endocytosis</keyword>
<dbReference type="GO" id="GO:0005546">
    <property type="term" value="F:phosphatidylinositol-4,5-bisphosphate binding"/>
    <property type="evidence" value="ECO:0007669"/>
    <property type="project" value="TreeGrafter"/>
</dbReference>
<dbReference type="PROSITE" id="PS50942">
    <property type="entry name" value="ENTH"/>
    <property type="match status" value="1"/>
</dbReference>
<dbReference type="GO" id="GO:0048268">
    <property type="term" value="P:clathrin coat assembly"/>
    <property type="evidence" value="ECO:0007669"/>
    <property type="project" value="InterPro"/>
</dbReference>
<name>A0AAV0R5B7_9ROSI</name>
<dbReference type="GO" id="GO:0005794">
    <property type="term" value="C:Golgi apparatus"/>
    <property type="evidence" value="ECO:0007669"/>
    <property type="project" value="UniProtKB-SubCell"/>
</dbReference>
<dbReference type="GO" id="GO:0030136">
    <property type="term" value="C:clathrin-coated vesicle"/>
    <property type="evidence" value="ECO:0007669"/>
    <property type="project" value="UniProtKB-SubCell"/>
</dbReference>
<evidence type="ECO:0000256" key="3">
    <source>
        <dbReference type="ARBA" id="ARBA00004600"/>
    </source>
</evidence>
<dbReference type="InterPro" id="IPR048050">
    <property type="entry name" value="ANTH_N_plant"/>
</dbReference>
<dbReference type="CDD" id="cd16987">
    <property type="entry name" value="ANTH_N_AP180_plant"/>
    <property type="match status" value="1"/>
</dbReference>
<dbReference type="InterPro" id="IPR014712">
    <property type="entry name" value="ANTH_dom_sf"/>
</dbReference>
<evidence type="ECO:0000256" key="5">
    <source>
        <dbReference type="ARBA" id="ARBA00023034"/>
    </source>
</evidence>
<keyword evidence="12" id="KW-1185">Reference proteome</keyword>
<dbReference type="SUPFAM" id="SSF89009">
    <property type="entry name" value="GAT-like domain"/>
    <property type="match status" value="1"/>
</dbReference>
<dbReference type="InterPro" id="IPR008942">
    <property type="entry name" value="ENTH_VHS"/>
</dbReference>
<evidence type="ECO:0000256" key="2">
    <source>
        <dbReference type="ARBA" id="ARBA00004555"/>
    </source>
</evidence>
<evidence type="ECO:0000256" key="6">
    <source>
        <dbReference type="ARBA" id="ARBA00023136"/>
    </source>
</evidence>
<dbReference type="FunFam" id="1.25.40.90:FF:000027">
    <property type="entry name" value="Putative clathrin assembly protein"/>
    <property type="match status" value="1"/>
</dbReference>
<dbReference type="Gene3D" id="1.20.58.150">
    <property type="entry name" value="ANTH domain"/>
    <property type="match status" value="1"/>
</dbReference>
<accession>A0AAV0R5B7</accession>
<dbReference type="GO" id="GO:0005545">
    <property type="term" value="F:1-phosphatidylinositol binding"/>
    <property type="evidence" value="ECO:0007669"/>
    <property type="project" value="InterPro"/>
</dbReference>
<dbReference type="InterPro" id="IPR045192">
    <property type="entry name" value="AP180-like"/>
</dbReference>